<organism evidence="3 4">
    <name type="scientific">Pseudonocardia ailaonensis</name>
    <dbReference type="NCBI Taxonomy" id="367279"/>
    <lineage>
        <taxon>Bacteria</taxon>
        <taxon>Bacillati</taxon>
        <taxon>Actinomycetota</taxon>
        <taxon>Actinomycetes</taxon>
        <taxon>Pseudonocardiales</taxon>
        <taxon>Pseudonocardiaceae</taxon>
        <taxon>Pseudonocardia</taxon>
    </lineage>
</organism>
<feature type="region of interest" description="Disordered" evidence="1">
    <location>
        <begin position="47"/>
        <end position="76"/>
    </location>
</feature>
<reference evidence="3 4" key="1">
    <citation type="journal article" date="2019" name="Int. J. Syst. Evol. Microbiol.">
        <title>The Global Catalogue of Microorganisms (GCM) 10K type strain sequencing project: providing services to taxonomists for standard genome sequencing and annotation.</title>
        <authorList>
            <consortium name="The Broad Institute Genomics Platform"/>
            <consortium name="The Broad Institute Genome Sequencing Center for Infectious Disease"/>
            <person name="Wu L."/>
            <person name="Ma J."/>
        </authorList>
    </citation>
    <scope>NUCLEOTIDE SEQUENCE [LARGE SCALE GENOMIC DNA]</scope>
    <source>
        <strain evidence="3 4">JCM 16009</strain>
    </source>
</reference>
<name>A0ABN2NE19_9PSEU</name>
<accession>A0ABN2NE19</accession>
<gene>
    <name evidence="3" type="ORF">GCM10009836_49790</name>
</gene>
<evidence type="ECO:0000313" key="3">
    <source>
        <dbReference type="EMBL" id="GAA1863463.1"/>
    </source>
</evidence>
<keyword evidence="4" id="KW-1185">Reference proteome</keyword>
<dbReference type="Proteomes" id="UP001500449">
    <property type="component" value="Unassembled WGS sequence"/>
</dbReference>
<proteinExistence type="predicted"/>
<dbReference type="Pfam" id="PF10708">
    <property type="entry name" value="DUF2510"/>
    <property type="match status" value="1"/>
</dbReference>
<evidence type="ECO:0000313" key="4">
    <source>
        <dbReference type="Proteomes" id="UP001500449"/>
    </source>
</evidence>
<evidence type="ECO:0000259" key="2">
    <source>
        <dbReference type="Pfam" id="PF10708"/>
    </source>
</evidence>
<dbReference type="EMBL" id="BAAAQK010000018">
    <property type="protein sequence ID" value="GAA1863463.1"/>
    <property type="molecule type" value="Genomic_DNA"/>
</dbReference>
<comment type="caution">
    <text evidence="3">The sequence shown here is derived from an EMBL/GenBank/DDBJ whole genome shotgun (WGS) entry which is preliminary data.</text>
</comment>
<protein>
    <submittedName>
        <fullName evidence="3">DUF2510 domain-containing protein</fullName>
    </submittedName>
</protein>
<evidence type="ECO:0000256" key="1">
    <source>
        <dbReference type="SAM" id="MobiDB-lite"/>
    </source>
</evidence>
<feature type="domain" description="DUF2510" evidence="2">
    <location>
        <begin position="72"/>
        <end position="99"/>
    </location>
</feature>
<sequence>MGLIRKSLAVGTLGVVRPNSKKQRVAKGQLKEMRKQTQLLEQHARAERAAQRVAAQAPAPQVAPAPMQPPAAGWYPDADRPHMLRWWDGQNWTEQLAPRG</sequence>
<dbReference type="InterPro" id="IPR018929">
    <property type="entry name" value="DUF2510"/>
</dbReference>
<feature type="compositionally biased region" description="Low complexity" evidence="1">
    <location>
        <begin position="51"/>
        <end position="60"/>
    </location>
</feature>